<feature type="compositionally biased region" description="Polar residues" evidence="20">
    <location>
        <begin position="1782"/>
        <end position="1795"/>
    </location>
</feature>
<feature type="region of interest" description="Disordered" evidence="20">
    <location>
        <begin position="883"/>
        <end position="979"/>
    </location>
</feature>
<feature type="domain" description="Oligosaccharyl transferase STT3 N-terminal" evidence="22">
    <location>
        <begin position="21"/>
        <end position="421"/>
    </location>
</feature>
<proteinExistence type="inferred from homology"/>
<feature type="compositionally biased region" description="Low complexity" evidence="20">
    <location>
        <begin position="1425"/>
        <end position="1437"/>
    </location>
</feature>
<name>A0A8H5WSD1_FUSHE</name>
<dbReference type="PANTHER" id="PTHR13872">
    <property type="entry name" value="DOLICHYL-DIPHOSPHOOLIGOSACCHARIDE--PROTEIN GLYCOSYLTRANSFERASE SUBUNIT"/>
    <property type="match status" value="1"/>
</dbReference>
<evidence type="ECO:0000256" key="7">
    <source>
        <dbReference type="ARBA" id="ARBA00022676"/>
    </source>
</evidence>
<dbReference type="UniPathway" id="UPA00378"/>
<evidence type="ECO:0000256" key="16">
    <source>
        <dbReference type="ARBA" id="ARBA00023211"/>
    </source>
</evidence>
<evidence type="ECO:0000256" key="4">
    <source>
        <dbReference type="ARBA" id="ARBA00004922"/>
    </source>
</evidence>
<dbReference type="GO" id="GO:0008250">
    <property type="term" value="C:oligosaccharyltransferase complex"/>
    <property type="evidence" value="ECO:0007669"/>
    <property type="project" value="UniProtKB-ARBA"/>
</dbReference>
<keyword evidence="13 21" id="KW-1133">Transmembrane helix</keyword>
<feature type="transmembrane region" description="Helical" evidence="21">
    <location>
        <begin position="414"/>
        <end position="434"/>
    </location>
</feature>
<dbReference type="Gene3D" id="3.40.50.12610">
    <property type="match status" value="1"/>
</dbReference>
<dbReference type="EC" id="2.4.99.18" evidence="6"/>
<evidence type="ECO:0000256" key="20">
    <source>
        <dbReference type="SAM" id="MobiDB-lite"/>
    </source>
</evidence>
<dbReference type="OrthoDB" id="10261066at2759"/>
<evidence type="ECO:0000259" key="22">
    <source>
        <dbReference type="Pfam" id="PF02516"/>
    </source>
</evidence>
<protein>
    <recommendedName>
        <fullName evidence="19">Dolichyl-diphosphooligosaccharide--protein glycosyltransferase subunit STT3</fullName>
        <ecNumber evidence="6">2.4.99.18</ecNumber>
    </recommendedName>
</protein>
<evidence type="ECO:0000256" key="14">
    <source>
        <dbReference type="ARBA" id="ARBA00023136"/>
    </source>
</evidence>
<dbReference type="InterPro" id="IPR003674">
    <property type="entry name" value="Oligo_trans_STT3"/>
</dbReference>
<feature type="transmembrane region" description="Helical" evidence="21">
    <location>
        <begin position="468"/>
        <end position="491"/>
    </location>
</feature>
<feature type="region of interest" description="Disordered" evidence="20">
    <location>
        <begin position="1264"/>
        <end position="1378"/>
    </location>
</feature>
<evidence type="ECO:0000256" key="18">
    <source>
        <dbReference type="ARBA" id="ARBA00059243"/>
    </source>
</evidence>
<comment type="catalytic activity">
    <reaction evidence="17">
        <text>a di-trans,poly-cis-dolichyl diphosphooligosaccharide + L-asparaginyl-[protein] = N(4)-(oligosaccharide-(1-&gt;4)-N-acetyl-beta-D-glucosaminyl-(1-&gt;4)-N-acetyl-beta-D-glucosaminyl)-L-asparaginyl-[protein] + a di-trans,poly-cis-dolichyl diphosphate + H(+)</text>
        <dbReference type="Rhea" id="RHEA:22980"/>
        <dbReference type="Rhea" id="RHEA-COMP:12804"/>
        <dbReference type="Rhea" id="RHEA-COMP:12805"/>
        <dbReference type="Rhea" id="RHEA-COMP:19506"/>
        <dbReference type="Rhea" id="RHEA-COMP:19509"/>
        <dbReference type="ChEBI" id="CHEBI:15378"/>
        <dbReference type="ChEBI" id="CHEBI:50347"/>
        <dbReference type="ChEBI" id="CHEBI:57497"/>
        <dbReference type="ChEBI" id="CHEBI:57570"/>
        <dbReference type="ChEBI" id="CHEBI:132529"/>
        <dbReference type="EC" id="2.4.99.18"/>
    </reaction>
</comment>
<comment type="cofactor">
    <cofactor evidence="2">
        <name>Mg(2+)</name>
        <dbReference type="ChEBI" id="CHEBI:18420"/>
    </cofactor>
</comment>
<evidence type="ECO:0000256" key="13">
    <source>
        <dbReference type="ARBA" id="ARBA00022989"/>
    </source>
</evidence>
<dbReference type="Pfam" id="PF21436">
    <property type="entry name" value="STT3-PglB_core"/>
    <property type="match status" value="1"/>
</dbReference>
<evidence type="ECO:0000256" key="17">
    <source>
        <dbReference type="ARBA" id="ARBA00048829"/>
    </source>
</evidence>
<evidence type="ECO:0000256" key="1">
    <source>
        <dbReference type="ARBA" id="ARBA00001936"/>
    </source>
</evidence>
<evidence type="ECO:0000256" key="15">
    <source>
        <dbReference type="ARBA" id="ARBA00023180"/>
    </source>
</evidence>
<accession>A0A8H5WSD1</accession>
<feature type="transmembrane region" description="Helical" evidence="21">
    <location>
        <begin position="302"/>
        <end position="328"/>
    </location>
</feature>
<evidence type="ECO:0000256" key="21">
    <source>
        <dbReference type="SAM" id="Phobius"/>
    </source>
</evidence>
<evidence type="ECO:0000256" key="6">
    <source>
        <dbReference type="ARBA" id="ARBA00012605"/>
    </source>
</evidence>
<evidence type="ECO:0000256" key="9">
    <source>
        <dbReference type="ARBA" id="ARBA00022692"/>
    </source>
</evidence>
<dbReference type="GO" id="GO:0018279">
    <property type="term" value="P:protein N-linked glycosylation via asparagine"/>
    <property type="evidence" value="ECO:0007669"/>
    <property type="project" value="TreeGrafter"/>
</dbReference>
<dbReference type="PANTHER" id="PTHR13872:SF1">
    <property type="entry name" value="DOLICHYL-DIPHOSPHOOLIGOSACCHARIDE--PROTEIN GLYCOSYLTRANSFERASE SUBUNIT STT3B"/>
    <property type="match status" value="1"/>
</dbReference>
<evidence type="ECO:0000256" key="19">
    <source>
        <dbReference type="ARBA" id="ARBA00067960"/>
    </source>
</evidence>
<feature type="compositionally biased region" description="Basic and acidic residues" evidence="20">
    <location>
        <begin position="1398"/>
        <end position="1417"/>
    </location>
</feature>
<feature type="compositionally biased region" description="Acidic residues" evidence="20">
    <location>
        <begin position="883"/>
        <end position="897"/>
    </location>
</feature>
<feature type="domain" description="STT3/PglB/AglB core" evidence="23">
    <location>
        <begin position="540"/>
        <end position="590"/>
    </location>
</feature>
<dbReference type="Proteomes" id="UP000567885">
    <property type="component" value="Unassembled WGS sequence"/>
</dbReference>
<keyword evidence="10" id="KW-0479">Metal-binding</keyword>
<feature type="transmembrane region" description="Helical" evidence="21">
    <location>
        <begin position="213"/>
        <end position="233"/>
    </location>
</feature>
<feature type="compositionally biased region" description="Polar residues" evidence="20">
    <location>
        <begin position="1332"/>
        <end position="1357"/>
    </location>
</feature>
<evidence type="ECO:0000256" key="3">
    <source>
        <dbReference type="ARBA" id="ARBA00004477"/>
    </source>
</evidence>
<comment type="pathway">
    <text evidence="4">Protein modification; protein glycosylation.</text>
</comment>
<comment type="function">
    <text evidence="18">Catalytic subunit of the oligosaccharyl transferase (OST) complex that catalyzes the initial transfer of a defined glycan (Glc(3)Man(9)GlcNAc(2) in eukaryotes) from the lipid carrier dolichol-pyrophosphate to an asparagine residue within an Asn-X-Ser/Thr consensus motif in nascent polypeptide chains, the first step in protein N-glycosylation. N-glycosylation occurs cotranslationally and the complex associates with the Sec61 complex at the channel-forming translocon complex that mediates protein translocation across the endoplasmic reticulum (ER). All subunits are required for a maximal enzyme activity. This subunit contains the active site and the acceptor peptide and donor lipid-linked oligosaccharide (LLO) binding pockets.</text>
</comment>
<dbReference type="GO" id="GO:0043687">
    <property type="term" value="P:post-translational protein modification"/>
    <property type="evidence" value="ECO:0007669"/>
    <property type="project" value="TreeGrafter"/>
</dbReference>
<gene>
    <name evidence="24" type="ORF">FHETE_4988</name>
</gene>
<feature type="compositionally biased region" description="Pro residues" evidence="20">
    <location>
        <begin position="920"/>
        <end position="930"/>
    </location>
</feature>
<comment type="similarity">
    <text evidence="5">Belongs to the STT3 family.</text>
</comment>
<feature type="compositionally biased region" description="Basic and acidic residues" evidence="20">
    <location>
        <begin position="1358"/>
        <end position="1370"/>
    </location>
</feature>
<feature type="region of interest" description="Disordered" evidence="20">
    <location>
        <begin position="1159"/>
        <end position="1223"/>
    </location>
</feature>
<evidence type="ECO:0000256" key="5">
    <source>
        <dbReference type="ARBA" id="ARBA00010810"/>
    </source>
</evidence>
<reference evidence="24 25" key="1">
    <citation type="submission" date="2020-05" db="EMBL/GenBank/DDBJ databases">
        <title>Identification and distribution of gene clusters putatively required for synthesis of sphingolipid metabolism inhibitors in phylogenetically diverse species of the filamentous fungus Fusarium.</title>
        <authorList>
            <person name="Kim H.-S."/>
            <person name="Busman M."/>
            <person name="Brown D.W."/>
            <person name="Divon H."/>
            <person name="Uhlig S."/>
            <person name="Proctor R.H."/>
        </authorList>
    </citation>
    <scope>NUCLEOTIDE SEQUENCE [LARGE SCALE GENOMIC DNA]</scope>
    <source>
        <strain evidence="24 25">NRRL 20693</strain>
    </source>
</reference>
<feature type="transmembrane region" description="Helical" evidence="21">
    <location>
        <begin position="143"/>
        <end position="162"/>
    </location>
</feature>
<dbReference type="InterPro" id="IPR048307">
    <property type="entry name" value="STT3_N"/>
</dbReference>
<evidence type="ECO:0000313" key="24">
    <source>
        <dbReference type="EMBL" id="KAF5669230.1"/>
    </source>
</evidence>
<organism evidence="24 25">
    <name type="scientific">Fusarium heterosporum</name>
    <dbReference type="NCBI Taxonomy" id="42747"/>
    <lineage>
        <taxon>Eukaryota</taxon>
        <taxon>Fungi</taxon>
        <taxon>Dikarya</taxon>
        <taxon>Ascomycota</taxon>
        <taxon>Pezizomycotina</taxon>
        <taxon>Sordariomycetes</taxon>
        <taxon>Hypocreomycetidae</taxon>
        <taxon>Hypocreales</taxon>
        <taxon>Nectriaceae</taxon>
        <taxon>Fusarium</taxon>
        <taxon>Fusarium heterosporum species complex</taxon>
    </lineage>
</organism>
<feature type="region of interest" description="Disordered" evidence="20">
    <location>
        <begin position="1774"/>
        <end position="1811"/>
    </location>
</feature>
<keyword evidence="16" id="KW-0464">Manganese</keyword>
<feature type="compositionally biased region" description="Polar residues" evidence="20">
    <location>
        <begin position="1658"/>
        <end position="1675"/>
    </location>
</feature>
<feature type="region of interest" description="Disordered" evidence="20">
    <location>
        <begin position="440"/>
        <end position="459"/>
    </location>
</feature>
<feature type="transmembrane region" description="Helical" evidence="21">
    <location>
        <begin position="245"/>
        <end position="266"/>
    </location>
</feature>
<keyword evidence="15" id="KW-0325">Glycoprotein</keyword>
<sequence>MTAKTNDVLAGVAGGNTKTLLRVIILLFIAGAAISSRLFSVIRFESIIHEFDPWFNFRATKYLVANGVYKFWDWFDDRTWHPLGRVTGGTLYPGLMVTSGVIYHALRALTIPVDIRNICVLLAPAFSGLTAYATYLLTNEMTTSSSAGLLAAIFMGIAPGYISRSVAGSYDNEAIAIFLLVLTFYFWVKALKLGSMLWGALCALSYGYMVASWGGYAFITCLLPVHAFVLLCMGRYSDRLYVSYTTWYALGTMASMQIPFVGFLCVKTNEHMPALGVFGLLQATAFIVYVKSVITGRQITGIVIAAGVATFFLGLGGLILLTSLGYIAPWGGRFYSLFDTGYAKIHIPIIASVSEHQPTAWPSFFFDLNFLIWLFPAGVYMCFQNLADEHVFIVVYALFASYFAGVMVRLMLTLTPVVCVAAAMAASQILDTYLQVKQPNPADADQTENTDGSKKSKGALRATTKPNVGIYTVLSKFVVVAAMTVYLLMFVSHCTWVTSNAYSSPSVVMASRMPDGSQHIIDDYREAYQWLRQNTEQDAKVMSWWDYGYQIGGMADRPTLVDNNTWNNTHIATVGKAMSSREEVSYPIMRQHEVDYVLVVFGGLLGYSGDDINKFLWMVRIAEGIWPDEVKERNFFTDNGQYRVDGGATETMKNSLMYKMSYNNFGTLFPDGQGHDRVRGVKIPPQTYTIDTMEEAFTSENWIIRIYKVKDLDNLDRDHVAAGAFSRGQKKKKLQKKRGPRVLRPFSFIDLFILPVLKQYNENIFQHNSHISSYALSRTFEAKPRSIAAEVAKATLRNEDKGVRRDTLNRAREPWIALPDTYKSCLYMPADSGKMGILSKALHRRRHRVNPEVDLLSAAFGLPFRRGVMPADFKSSRRLDAAYEPDPDANQELDSEETSSSSYEEEVGHSQCGRRVSDRPPTPHPEPLPSPSSSKKNTPRKRHHRQHRPRPSPHSSPRMVPRHRVPRSVSRRSNVGNMAKQHAVPYVQHSATFPQIPIHLSKPPYNIVQSSSFPISSLNQSFGAPVCHPLHLPQQQVYHQNPISYVPHQPPPLVRVYPHQFISPMTQVPTGPSHPSLAKVPVFSALSSNAQLPPKEVNVCNPMPSASKSPEHSEVYGEDVQFLQKLIEAKMADLAEEPNSRVLRRDLRHLQDRLNSTLNKAITASKKPHERQPSLSTFSDFSQSVSDKEKTSNNWVKSAASTTEQANTPENNHQKLDNQRDESPRLLPGEQVFINYCAVCVVELKGNGSLLDVSVVGPKYPKKGAQRVVGEPQDSAEDLDSLTVNRHRSHKEEHSKARNDQGREVSPSKQAPTDENPRGRRPEPRASRESVAASSTGIVSPDSSFCPSRSTGSSGHFSTERSAHKDEPKVPRNYQAPYVEDSFSTPYLEIHLTSPTTVHKESEQKTGTKACESRKTLPPDFVLKSALASERSSSDGSRNSRDEALKESPRPREKSLESDRSDPSSSKSSGSKTVRFKQSVDIRATLPFDGDSEASDSETPACLRSPGSPLISRKNSTFRKGSRDGVFLDKYLHPHHGQSSERSPGGYREYSHTTDSFRAGDPAKGYFQGAFSKDFDHNGDWDAFRSPQYSYVENYSDDNSLRGCDEADEEFHIPTPRAYDYGHRAHYMESTASLPTRLSSGSIFSSFFQKSKNKTTSFPAANRASSYSPDNNFSDCSEEGPVFGKDSSQYENNPYYTPRKRGCPDLPYCSSPGRSEISVEKGYKPPSPTQSDKFGWKNAFDPVPTVEEPSIIGDSPAESTADLLEYNIVDMASSVDYEDNDGSSSTSSHDNQNNKTPHKLPVQHVVGSNVA</sequence>
<feature type="transmembrane region" description="Helical" evidence="21">
    <location>
        <begin position="272"/>
        <end position="290"/>
    </location>
</feature>
<feature type="transmembrane region" description="Helical" evidence="21">
    <location>
        <begin position="364"/>
        <end position="383"/>
    </location>
</feature>
<dbReference type="GO" id="GO:0046872">
    <property type="term" value="F:metal ion binding"/>
    <property type="evidence" value="ECO:0007669"/>
    <property type="project" value="UniProtKB-KW"/>
</dbReference>
<feature type="compositionally biased region" description="Basic and acidic residues" evidence="20">
    <location>
        <begin position="1438"/>
        <end position="1462"/>
    </location>
</feature>
<feature type="compositionally biased region" description="Basic and acidic residues" evidence="20">
    <location>
        <begin position="1290"/>
        <end position="1303"/>
    </location>
</feature>
<comment type="caution">
    <text evidence="24">The sequence shown here is derived from an EMBL/GenBank/DDBJ whole genome shotgun (WGS) entry which is preliminary data.</text>
</comment>
<evidence type="ECO:0000259" key="23">
    <source>
        <dbReference type="Pfam" id="PF21436"/>
    </source>
</evidence>
<feature type="compositionally biased region" description="Basic residues" evidence="20">
    <location>
        <begin position="937"/>
        <end position="951"/>
    </location>
</feature>
<feature type="compositionally biased region" description="Polar residues" evidence="20">
    <location>
        <begin position="1686"/>
        <end position="1695"/>
    </location>
</feature>
<feature type="compositionally biased region" description="Polar residues" evidence="20">
    <location>
        <begin position="1173"/>
        <end position="1185"/>
    </location>
</feature>
<feature type="region of interest" description="Disordered" evidence="20">
    <location>
        <begin position="1394"/>
        <end position="1556"/>
    </location>
</feature>
<feature type="compositionally biased region" description="Polar residues" evidence="20">
    <location>
        <begin position="1192"/>
        <end position="1211"/>
    </location>
</feature>
<keyword evidence="9 21" id="KW-0812">Transmembrane</keyword>
<evidence type="ECO:0000256" key="11">
    <source>
        <dbReference type="ARBA" id="ARBA00022824"/>
    </source>
</evidence>
<dbReference type="FunFam" id="3.40.50.12610:FF:000001">
    <property type="entry name" value="Dolichyl-diphosphooligosaccharide--protein glycosyltransferase subunit STT3B"/>
    <property type="match status" value="1"/>
</dbReference>
<feature type="compositionally biased region" description="Basic and acidic residues" evidence="20">
    <location>
        <begin position="1315"/>
        <end position="1328"/>
    </location>
</feature>
<keyword evidence="11" id="KW-0256">Endoplasmic reticulum</keyword>
<evidence type="ECO:0000256" key="8">
    <source>
        <dbReference type="ARBA" id="ARBA00022679"/>
    </source>
</evidence>
<dbReference type="GO" id="GO:0004579">
    <property type="term" value="F:dolichyl-diphosphooligosaccharide-protein glycotransferase activity"/>
    <property type="evidence" value="ECO:0007669"/>
    <property type="project" value="UniProtKB-EC"/>
</dbReference>
<keyword evidence="25" id="KW-1185">Reference proteome</keyword>
<feature type="compositionally biased region" description="Basic residues" evidence="20">
    <location>
        <begin position="960"/>
        <end position="970"/>
    </location>
</feature>
<feature type="transmembrane region" description="Helical" evidence="21">
    <location>
        <begin position="117"/>
        <end position="137"/>
    </location>
</feature>
<keyword evidence="8 24" id="KW-0808">Transferase</keyword>
<comment type="subcellular location">
    <subcellularLocation>
        <location evidence="3">Endoplasmic reticulum membrane</location>
        <topology evidence="3">Multi-pass membrane protein</topology>
    </subcellularLocation>
</comment>
<dbReference type="InterPro" id="IPR048999">
    <property type="entry name" value="STT3-PglB_core"/>
</dbReference>
<feature type="compositionally biased region" description="Low complexity" evidence="20">
    <location>
        <begin position="1463"/>
        <end position="1472"/>
    </location>
</feature>
<evidence type="ECO:0000313" key="25">
    <source>
        <dbReference type="Proteomes" id="UP000567885"/>
    </source>
</evidence>
<evidence type="ECO:0000256" key="10">
    <source>
        <dbReference type="ARBA" id="ARBA00022723"/>
    </source>
</evidence>
<comment type="cofactor">
    <cofactor evidence="1">
        <name>Mn(2+)</name>
        <dbReference type="ChEBI" id="CHEBI:29035"/>
    </cofactor>
</comment>
<feature type="compositionally biased region" description="Basic and acidic residues" evidence="20">
    <location>
        <begin position="1212"/>
        <end position="1223"/>
    </location>
</feature>
<dbReference type="EMBL" id="JAAGWQ010000084">
    <property type="protein sequence ID" value="KAF5669230.1"/>
    <property type="molecule type" value="Genomic_DNA"/>
</dbReference>
<feature type="region of interest" description="Disordered" evidence="20">
    <location>
        <begin position="1658"/>
        <end position="1740"/>
    </location>
</feature>
<feature type="transmembrane region" description="Helical" evidence="21">
    <location>
        <begin position="20"/>
        <end position="39"/>
    </location>
</feature>
<feature type="transmembrane region" description="Helical" evidence="21">
    <location>
        <begin position="390"/>
        <end position="408"/>
    </location>
</feature>
<keyword evidence="12" id="KW-0460">Magnesium</keyword>
<evidence type="ECO:0000256" key="12">
    <source>
        <dbReference type="ARBA" id="ARBA00022842"/>
    </source>
</evidence>
<feature type="compositionally biased region" description="Basic and acidic residues" evidence="20">
    <location>
        <begin position="1521"/>
        <end position="1532"/>
    </location>
</feature>
<evidence type="ECO:0000256" key="2">
    <source>
        <dbReference type="ARBA" id="ARBA00001946"/>
    </source>
</evidence>
<dbReference type="Pfam" id="PF02516">
    <property type="entry name" value="STT3"/>
    <property type="match status" value="1"/>
</dbReference>
<keyword evidence="7" id="KW-0328">Glycosyltransferase</keyword>
<keyword evidence="14 21" id="KW-0472">Membrane</keyword>
<feature type="transmembrane region" description="Helical" evidence="21">
    <location>
        <begin position="174"/>
        <end position="201"/>
    </location>
</feature>